<evidence type="ECO:0000313" key="2">
    <source>
        <dbReference type="EMBL" id="OBV37717.1"/>
    </source>
</evidence>
<evidence type="ECO:0000256" key="1">
    <source>
        <dbReference type="SAM" id="SignalP"/>
    </source>
</evidence>
<feature type="signal peptide" evidence="1">
    <location>
        <begin position="1"/>
        <end position="17"/>
    </location>
</feature>
<evidence type="ECO:0000313" key="3">
    <source>
        <dbReference type="Proteomes" id="UP000092713"/>
    </source>
</evidence>
<dbReference type="Proteomes" id="UP000092713">
    <property type="component" value="Unassembled WGS sequence"/>
</dbReference>
<dbReference type="RefSeq" id="WP_065309926.1">
    <property type="nucleotide sequence ID" value="NZ_LOCQ01000060.1"/>
</dbReference>
<dbReference type="STRING" id="1747903.ASR47_1003381"/>
<dbReference type="Pfam" id="PF09956">
    <property type="entry name" value="Phage_cement_2"/>
    <property type="match status" value="1"/>
</dbReference>
<accession>A0A1A7BW28</accession>
<gene>
    <name evidence="2" type="ORF">ASR47_1003381</name>
</gene>
<feature type="chain" id="PRO_5008355389" description="DUF2190 family protein" evidence="1">
    <location>
        <begin position="18"/>
        <end position="112"/>
    </location>
</feature>
<proteinExistence type="predicted"/>
<dbReference type="AlphaFoldDB" id="A0A1A7BW28"/>
<keyword evidence="3" id="KW-1185">Reference proteome</keyword>
<dbReference type="EMBL" id="LOCQ01000060">
    <property type="protein sequence ID" value="OBV37717.1"/>
    <property type="molecule type" value="Genomic_DNA"/>
</dbReference>
<reference evidence="2 3" key="1">
    <citation type="submission" date="2016-04" db="EMBL/GenBank/DDBJ databases">
        <title>Draft genome sequence of Janthinobacterium psychrotolerans sp. nov., isolated from freshwater sediments in Denmark.</title>
        <authorList>
            <person name="Gong X."/>
            <person name="Skrivergaard S."/>
            <person name="Korsgaard B.S."/>
            <person name="Schreiber L."/>
            <person name="Marshall I.P."/>
            <person name="Finster K."/>
            <person name="Schramm A."/>
        </authorList>
    </citation>
    <scope>NUCLEOTIDE SEQUENCE [LARGE SCALE GENOMIC DNA]</scope>
    <source>
        <strain evidence="2 3">S3-2</strain>
    </source>
</reference>
<keyword evidence="1" id="KW-0732">Signal</keyword>
<sequence>MAASCFKVLTLSVVAAAALVQHRAVTGAGTVPAAGGRCLGVADYPAAIGERVSVGAMGTVIAESGAAFANEAALELDAAGRFITRTAGVTVARALGAATAVGQRVEVLLIPN</sequence>
<dbReference type="InterPro" id="IPR011231">
    <property type="entry name" value="Phage_VT1-Sakai_H0018"/>
</dbReference>
<protein>
    <recommendedName>
        <fullName evidence="4">DUF2190 family protein</fullName>
    </recommendedName>
</protein>
<name>A0A1A7BW28_9BURK</name>
<comment type="caution">
    <text evidence="2">The sequence shown here is derived from an EMBL/GenBank/DDBJ whole genome shotgun (WGS) entry which is preliminary data.</text>
</comment>
<evidence type="ECO:0008006" key="4">
    <source>
        <dbReference type="Google" id="ProtNLM"/>
    </source>
</evidence>
<organism evidence="2 3">
    <name type="scientific">Janthinobacterium psychrotolerans</name>
    <dbReference type="NCBI Taxonomy" id="1747903"/>
    <lineage>
        <taxon>Bacteria</taxon>
        <taxon>Pseudomonadati</taxon>
        <taxon>Pseudomonadota</taxon>
        <taxon>Betaproteobacteria</taxon>
        <taxon>Burkholderiales</taxon>
        <taxon>Oxalobacteraceae</taxon>
        <taxon>Janthinobacterium</taxon>
    </lineage>
</organism>